<name>A0ABN5FIU2_9PROT</name>
<organism evidence="2 3">
    <name type="scientific">Thalassospira marina</name>
    <dbReference type="NCBI Taxonomy" id="2048283"/>
    <lineage>
        <taxon>Bacteria</taxon>
        <taxon>Pseudomonadati</taxon>
        <taxon>Pseudomonadota</taxon>
        <taxon>Alphaproteobacteria</taxon>
        <taxon>Rhodospirillales</taxon>
        <taxon>Thalassospiraceae</taxon>
        <taxon>Thalassospira</taxon>
    </lineage>
</organism>
<dbReference type="SUPFAM" id="SSF103515">
    <property type="entry name" value="Autotransporter"/>
    <property type="match status" value="1"/>
</dbReference>
<feature type="domain" description="Autotransporter" evidence="1">
    <location>
        <begin position="147"/>
        <end position="269"/>
    </location>
</feature>
<dbReference type="Proteomes" id="UP000233458">
    <property type="component" value="Chromosome"/>
</dbReference>
<dbReference type="EMBL" id="CP024199">
    <property type="protein sequence ID" value="AUG54243.1"/>
    <property type="molecule type" value="Genomic_DNA"/>
</dbReference>
<evidence type="ECO:0000259" key="1">
    <source>
        <dbReference type="Pfam" id="PF03797"/>
    </source>
</evidence>
<keyword evidence="3" id="KW-1185">Reference proteome</keyword>
<dbReference type="Gene3D" id="2.40.128.130">
    <property type="entry name" value="Autotransporter beta-domain"/>
    <property type="match status" value="1"/>
</dbReference>
<evidence type="ECO:0000313" key="2">
    <source>
        <dbReference type="EMBL" id="AUG54243.1"/>
    </source>
</evidence>
<reference evidence="2 3" key="1">
    <citation type="submission" date="2017-10" db="EMBL/GenBank/DDBJ databases">
        <title>Biodiversity and function of Thalassospira species in the particle-attached aromatic-hydrocarbon-degrading consortia from the surface seawater of the China South Sea.</title>
        <authorList>
            <person name="Dong C."/>
            <person name="Liu R."/>
            <person name="Shao Z."/>
        </authorList>
    </citation>
    <scope>NUCLEOTIDE SEQUENCE [LARGE SCALE GENOMIC DNA]</scope>
    <source>
        <strain evidence="2 3">CSC3H3</strain>
    </source>
</reference>
<dbReference type="InterPro" id="IPR005546">
    <property type="entry name" value="Autotransporte_beta"/>
</dbReference>
<sequence length="463" mass="50559">MKLRWSIIAIGTACVAVSTLPPDRVIPPWINSALAAQDKTSRTTESPILRTETMTRAKNRLGHLDRLSDRLDGNFVANNLQPLFLDGSTPASDQPPGALAMGTDVASQIESHSGRDALGSLAERIDFDSANGSFPTQDRATERAISIWVHGTRQSIDNRIADDGFNPGLNGDVIAVDTGVDYRIDTSTIVGVALGWGSTASDIASRQTLYRENNVTFSPYFLTRMTDWLKLNGSLGIGSSDITRTGLSSSYENTSSSMTYSGSVGFDAEQNLGQTPLSLRLSGNLISARESYGKHFTPNGEIVSGHVATSTLFDSEAEARYRIEMGEHIFTPFFGENQTMSVLNEGFGRDQSRRYFTGTDYAYTPLSLNASLQAFREFNPGEETYEGIKGELRFSTKLPRDYGTLQPFLNTERDTDAVKVGGGIDHYWSEFAGHVGVQINQTVTFDQTDKDPLSGLVTLSFNM</sequence>
<dbReference type="Pfam" id="PF03797">
    <property type="entry name" value="Autotransporter"/>
    <property type="match status" value="1"/>
</dbReference>
<gene>
    <name evidence="2" type="ORF">CSC3H3_17105</name>
</gene>
<protein>
    <recommendedName>
        <fullName evidence="1">Autotransporter domain-containing protein</fullName>
    </recommendedName>
</protein>
<evidence type="ECO:0000313" key="3">
    <source>
        <dbReference type="Proteomes" id="UP000233458"/>
    </source>
</evidence>
<dbReference type="RefSeq" id="WP_101285608.1">
    <property type="nucleotide sequence ID" value="NZ_CP024199.1"/>
</dbReference>
<dbReference type="InterPro" id="IPR036709">
    <property type="entry name" value="Autotransporte_beta_dom_sf"/>
</dbReference>
<accession>A0ABN5FIU2</accession>
<proteinExistence type="predicted"/>